<name>A0A927CMT9_9BACL</name>
<dbReference type="PANTHER" id="PTHR43877">
    <property type="entry name" value="AMINOALKYLPHOSPHONATE N-ACETYLTRANSFERASE-RELATED-RELATED"/>
    <property type="match status" value="1"/>
</dbReference>
<dbReference type="SUPFAM" id="SSF55729">
    <property type="entry name" value="Acyl-CoA N-acyltransferases (Nat)"/>
    <property type="match status" value="1"/>
</dbReference>
<reference evidence="4" key="1">
    <citation type="submission" date="2020-09" db="EMBL/GenBank/DDBJ databases">
        <title>A novel bacterium of genus Paenibacillus, isolated from South China Sea.</title>
        <authorList>
            <person name="Huang H."/>
            <person name="Mo K."/>
            <person name="Hu Y."/>
        </authorList>
    </citation>
    <scope>NUCLEOTIDE SEQUENCE</scope>
    <source>
        <strain evidence="4">IB182493</strain>
    </source>
</reference>
<evidence type="ECO:0000313" key="4">
    <source>
        <dbReference type="EMBL" id="MBD2869046.1"/>
    </source>
</evidence>
<dbReference type="RefSeq" id="WP_190860828.1">
    <property type="nucleotide sequence ID" value="NZ_JACXIY010000013.1"/>
</dbReference>
<organism evidence="4 5">
    <name type="scientific">Paenibacillus arenilitoris</name>
    <dbReference type="NCBI Taxonomy" id="2772299"/>
    <lineage>
        <taxon>Bacteria</taxon>
        <taxon>Bacillati</taxon>
        <taxon>Bacillota</taxon>
        <taxon>Bacilli</taxon>
        <taxon>Bacillales</taxon>
        <taxon>Paenibacillaceae</taxon>
        <taxon>Paenibacillus</taxon>
    </lineage>
</organism>
<keyword evidence="5" id="KW-1185">Reference proteome</keyword>
<evidence type="ECO:0000259" key="3">
    <source>
        <dbReference type="PROSITE" id="PS51186"/>
    </source>
</evidence>
<dbReference type="PROSITE" id="PS51186">
    <property type="entry name" value="GNAT"/>
    <property type="match status" value="1"/>
</dbReference>
<dbReference type="EMBL" id="JACXIY010000013">
    <property type="protein sequence ID" value="MBD2869046.1"/>
    <property type="molecule type" value="Genomic_DNA"/>
</dbReference>
<keyword evidence="1" id="KW-0808">Transferase</keyword>
<dbReference type="PANTHER" id="PTHR43877:SF2">
    <property type="entry name" value="AMINOALKYLPHOSPHONATE N-ACETYLTRANSFERASE-RELATED"/>
    <property type="match status" value="1"/>
</dbReference>
<evidence type="ECO:0000256" key="1">
    <source>
        <dbReference type="ARBA" id="ARBA00022679"/>
    </source>
</evidence>
<gene>
    <name evidence="4" type="ORF">IDH41_10685</name>
</gene>
<comment type="caution">
    <text evidence="4">The sequence shown here is derived from an EMBL/GenBank/DDBJ whole genome shotgun (WGS) entry which is preliminary data.</text>
</comment>
<evidence type="ECO:0000256" key="2">
    <source>
        <dbReference type="ARBA" id="ARBA00023315"/>
    </source>
</evidence>
<dbReference type="InterPro" id="IPR000182">
    <property type="entry name" value="GNAT_dom"/>
</dbReference>
<keyword evidence="2" id="KW-0012">Acyltransferase</keyword>
<proteinExistence type="predicted"/>
<dbReference type="InterPro" id="IPR050832">
    <property type="entry name" value="Bact_Acetyltransf"/>
</dbReference>
<accession>A0A927CMT9</accession>
<dbReference type="Proteomes" id="UP000632125">
    <property type="component" value="Unassembled WGS sequence"/>
</dbReference>
<evidence type="ECO:0000313" key="5">
    <source>
        <dbReference type="Proteomes" id="UP000632125"/>
    </source>
</evidence>
<feature type="domain" description="N-acetyltransferase" evidence="3">
    <location>
        <begin position="17"/>
        <end position="183"/>
    </location>
</feature>
<dbReference type="Pfam" id="PF00583">
    <property type="entry name" value="Acetyltransf_1"/>
    <property type="match status" value="1"/>
</dbReference>
<dbReference type="GO" id="GO:0016747">
    <property type="term" value="F:acyltransferase activity, transferring groups other than amino-acyl groups"/>
    <property type="evidence" value="ECO:0007669"/>
    <property type="project" value="InterPro"/>
</dbReference>
<dbReference type="AlphaFoldDB" id="A0A927CMT9"/>
<sequence>MTTFTRPDPIGIIQPDIKVYQAREADTQAVAQLLVRTAEWLKSQGSAQWNALLRGEDSHNTPEAIKRGEVYLFMKGDMLAGMVMLMQKASAWDRQLWGEEGHESSVYLHRLNINREAAGGGLGEAIVRWADSGIAFDGKDRIRLDCIASNPKLNELYKRCGYTYAGSASNAMGVYSKYEKRIGDSSE</sequence>
<dbReference type="Gene3D" id="3.40.630.30">
    <property type="match status" value="1"/>
</dbReference>
<protein>
    <submittedName>
        <fullName evidence="4">GNAT family N-acetyltransferase</fullName>
    </submittedName>
</protein>
<dbReference type="InterPro" id="IPR016181">
    <property type="entry name" value="Acyl_CoA_acyltransferase"/>
</dbReference>